<reference evidence="2 4" key="1">
    <citation type="submission" date="2021-03" db="EMBL/GenBank/DDBJ databases">
        <title>Draft genome and methylome analysis of Thiotrix fructosivoruns ATCC 49748.</title>
        <authorList>
            <person name="Fomenkov A."/>
            <person name="Grabovich M.Y."/>
            <person name="Roberts R.J."/>
        </authorList>
    </citation>
    <scope>NUCLEOTIDE SEQUENCE [LARGE SCALE GENOMIC DNA]</scope>
    <source>
        <strain evidence="2 4">ATCC 49748</strain>
    </source>
</reference>
<evidence type="ECO:0000313" key="2">
    <source>
        <dbReference type="EMBL" id="MBO0615132.1"/>
    </source>
</evidence>
<evidence type="ECO:0000313" key="3">
    <source>
        <dbReference type="EMBL" id="QTX09924.1"/>
    </source>
</evidence>
<reference evidence="3" key="2">
    <citation type="submission" date="2021-04" db="EMBL/GenBank/DDBJ databases">
        <title>Complete Genome and methylome analysis of Thiothrix fructosivorans ATCC 49748.</title>
        <authorList>
            <person name="Fomenkov A."/>
            <person name="Sun L."/>
            <person name="Vincze T."/>
            <person name="Grabovich M.Y."/>
            <person name="Roberts R.J."/>
        </authorList>
    </citation>
    <scope>NUCLEOTIDE SEQUENCE</scope>
    <source>
        <strain evidence="3">ATCC 49748</strain>
    </source>
</reference>
<organism evidence="3">
    <name type="scientific">Thiothrix fructosivorans</name>
    <dbReference type="NCBI Taxonomy" id="111770"/>
    <lineage>
        <taxon>Bacteria</taxon>
        <taxon>Pseudomonadati</taxon>
        <taxon>Pseudomonadota</taxon>
        <taxon>Gammaproteobacteria</taxon>
        <taxon>Thiotrichales</taxon>
        <taxon>Thiotrichaceae</taxon>
        <taxon>Thiothrix</taxon>
    </lineage>
</organism>
<dbReference type="NCBIfam" id="TIGR01629">
    <property type="entry name" value="rep_II_X"/>
    <property type="match status" value="1"/>
</dbReference>
<protein>
    <recommendedName>
        <fullName evidence="1">Replication-associated protein G2P N-terminal domain-containing protein</fullName>
    </recommendedName>
</protein>
<dbReference type="Pfam" id="PF05144">
    <property type="entry name" value="Phage_CRI"/>
    <property type="match status" value="1"/>
</dbReference>
<dbReference type="InterPro" id="IPR006516">
    <property type="entry name" value="G2P"/>
</dbReference>
<dbReference type="EMBL" id="CP072748">
    <property type="protein sequence ID" value="QTX09924.1"/>
    <property type="molecule type" value="Genomic_DNA"/>
</dbReference>
<dbReference type="GO" id="GO:0006260">
    <property type="term" value="P:DNA replication"/>
    <property type="evidence" value="ECO:0007669"/>
    <property type="project" value="InterPro"/>
</dbReference>
<sequence length="396" mass="45732">MNILYNDTNKIFNNNLDANNLLKPIILKHLLGSKYQYLNATDAISPVMIDRIHCLVNIGEHTPIANSFLIELDEFGEVLRATNKSIKLNSEPDSKEQSMLIRSINNNTVIEVITSPNKYLYGHNLYGSSDISFLITETLTKALTQIERIDLLPLIQMSQIELHGVDINSMLTTTQVSHYLLSLPSRLNVNKIITPMPNTVYVGNYKKSDYAFRIYDKFVERKNKKLLAELQADEINYLEDKLRIELILHRRELQNLELINPTDWNINTAYKVYNDYRGKLKIMRDKSEDLSLLDHVERGIYFDWKYSGDPIELRIPNTKTRTKYRKSLKEKMGIDIYKPYVNESINPLLGMIEPYQLLQNGIPDTDAIVPASKLELLLQEQPLVRTTLLKDLLCAT</sequence>
<evidence type="ECO:0000259" key="1">
    <source>
        <dbReference type="Pfam" id="PF05144"/>
    </source>
</evidence>
<dbReference type="AlphaFoldDB" id="A0A8B0SFU6"/>
<dbReference type="Proteomes" id="UP000664466">
    <property type="component" value="Unassembled WGS sequence"/>
</dbReference>
<evidence type="ECO:0000313" key="4">
    <source>
        <dbReference type="Proteomes" id="UP000664466"/>
    </source>
</evidence>
<name>A0A8B0SFU6_9GAMM</name>
<feature type="domain" description="Replication-associated protein G2P N-terminal" evidence="1">
    <location>
        <begin position="48"/>
        <end position="265"/>
    </location>
</feature>
<proteinExistence type="predicted"/>
<gene>
    <name evidence="3" type="ORF">J1836_015120</name>
    <name evidence="2" type="ORF">J1836_19730</name>
</gene>
<dbReference type="InterPro" id="IPR022686">
    <property type="entry name" value="G2P_N"/>
</dbReference>
<accession>A0A8B0SFU6</accession>
<dbReference type="EMBL" id="JAFMPM010000008">
    <property type="protein sequence ID" value="MBO0615132.1"/>
    <property type="molecule type" value="Genomic_DNA"/>
</dbReference>
<keyword evidence="4" id="KW-1185">Reference proteome</keyword>
<dbReference type="RefSeq" id="WP_207252861.1">
    <property type="nucleotide sequence ID" value="NZ_JAFMPM010000008.1"/>
</dbReference>